<gene>
    <name evidence="13" type="ORF">GIB67_029104</name>
</gene>
<keyword evidence="7" id="KW-0862">Zinc</keyword>
<dbReference type="InterPro" id="IPR011009">
    <property type="entry name" value="Kinase-like_dom_sf"/>
</dbReference>
<feature type="domain" description="Protein kinase" evidence="11">
    <location>
        <begin position="87"/>
        <end position="376"/>
    </location>
</feature>
<dbReference type="SUPFAM" id="SSF56112">
    <property type="entry name" value="Protein kinase-like (PK-like)"/>
    <property type="match status" value="1"/>
</dbReference>
<dbReference type="Gene3D" id="1.10.510.10">
    <property type="entry name" value="Transferase(Phosphotransferase) domain 1"/>
    <property type="match status" value="1"/>
</dbReference>
<keyword evidence="10" id="KW-1133">Transmembrane helix</keyword>
<dbReference type="GO" id="GO:0046872">
    <property type="term" value="F:metal ion binding"/>
    <property type="evidence" value="ECO:0007669"/>
    <property type="project" value="UniProtKB-KW"/>
</dbReference>
<dbReference type="InterPro" id="IPR008271">
    <property type="entry name" value="Ser/Thr_kinase_AS"/>
</dbReference>
<evidence type="ECO:0008006" key="15">
    <source>
        <dbReference type="Google" id="ProtNLM"/>
    </source>
</evidence>
<keyword evidence="3" id="KW-0732">Signal</keyword>
<dbReference type="PROSITE" id="PS00107">
    <property type="entry name" value="PROTEIN_KINASE_ATP"/>
    <property type="match status" value="1"/>
</dbReference>
<comment type="caution">
    <text evidence="13">The sequence shown here is derived from an EMBL/GenBank/DDBJ whole genome shotgun (WGS) entry which is preliminary data.</text>
</comment>
<evidence type="ECO:0000256" key="3">
    <source>
        <dbReference type="ARBA" id="ARBA00022729"/>
    </source>
</evidence>
<evidence type="ECO:0000313" key="14">
    <source>
        <dbReference type="Proteomes" id="UP000541444"/>
    </source>
</evidence>
<dbReference type="SUPFAM" id="SSF57889">
    <property type="entry name" value="Cysteine-rich domain"/>
    <property type="match status" value="2"/>
</dbReference>
<evidence type="ECO:0000256" key="2">
    <source>
        <dbReference type="ARBA" id="ARBA00022723"/>
    </source>
</evidence>
<organism evidence="13 14">
    <name type="scientific">Kingdonia uniflora</name>
    <dbReference type="NCBI Taxonomy" id="39325"/>
    <lineage>
        <taxon>Eukaryota</taxon>
        <taxon>Viridiplantae</taxon>
        <taxon>Streptophyta</taxon>
        <taxon>Embryophyta</taxon>
        <taxon>Tracheophyta</taxon>
        <taxon>Spermatophyta</taxon>
        <taxon>Magnoliopsida</taxon>
        <taxon>Ranunculales</taxon>
        <taxon>Circaeasteraceae</taxon>
        <taxon>Kingdonia</taxon>
    </lineage>
</organism>
<dbReference type="CDD" id="cd00029">
    <property type="entry name" value="C1"/>
    <property type="match status" value="1"/>
</dbReference>
<dbReference type="InterPro" id="IPR017441">
    <property type="entry name" value="Protein_kinase_ATP_BS"/>
</dbReference>
<dbReference type="PROSITE" id="PS51257">
    <property type="entry name" value="PROKAR_LIPOPROTEIN"/>
    <property type="match status" value="1"/>
</dbReference>
<dbReference type="Pfam" id="PF03107">
    <property type="entry name" value="C1_2"/>
    <property type="match status" value="1"/>
</dbReference>
<feature type="transmembrane region" description="Helical" evidence="10">
    <location>
        <begin position="41"/>
        <end position="59"/>
    </location>
</feature>
<dbReference type="PANTHER" id="PTHR47976:SF115">
    <property type="entry name" value="RECEPTOR-LIKE SERINE_THREONINE-PROTEIN KINASE"/>
    <property type="match status" value="1"/>
</dbReference>
<dbReference type="GO" id="GO:0005524">
    <property type="term" value="F:ATP binding"/>
    <property type="evidence" value="ECO:0007669"/>
    <property type="project" value="UniProtKB-UniRule"/>
</dbReference>
<sequence length="634" mass="72416">MELKAWNWNIFLVAVIISCIAQFVMLVHFAVVYFGLFIHPIDVVGILSILILMFLHFFGNDQLGPIDQPFFEGPREFLYNDLKRATNRFRNKLGSGGSGSVFQGILDDGTQIAVKRVERLINGDVWEYEREISVIASVEHAHLVRLLGYCHYMKDTGSISFIVYDFYPNGSLYSWISHTANDHNSRCLPWKLRCKVAIDVADALAYLHHDCHPQILHLDIKPENILLGDNFQAVLSDFGLSRLMIERKSIIITTIRGSDGYMAPEWFTGHGISEKCDVFSYALVILDLCFGYSGNVLYDSKGNRSNKGVLVLHSLEKVLREKGKVLELIDKRLAGDGEADENQARALLRVALSCLQEDPKKRPTMRWVVTMLEIGLCNEADRNNWVQSRSSDMLYPAHPHRSHPQHNLEFVNNERPYKCDGCREIGFGTRYRCEGCNFDLHKDCMLSTSSKDHPFYKKCDFKFLEQPPGESLRYCKACGSTIKGFMYHCSKYDRDLHPCCTNLPIKIKLNVVELRLSETDLSKCGLCGRKEVHKGVMWWSYASNKCNFHVFCIKEMLVKCWEKGYFGQGEGNNNLALEDRIPNLQQITLYANASIRWGGLNKYRRIQVIKFIASIILGDPIAGIVWLNESLFTA</sequence>
<evidence type="ECO:0000256" key="7">
    <source>
        <dbReference type="ARBA" id="ARBA00022833"/>
    </source>
</evidence>
<evidence type="ECO:0000313" key="13">
    <source>
        <dbReference type="EMBL" id="KAF6162835.1"/>
    </source>
</evidence>
<keyword evidence="5 9" id="KW-0547">Nucleotide-binding</keyword>
<keyword evidence="10" id="KW-0812">Transmembrane</keyword>
<dbReference type="InterPro" id="IPR004146">
    <property type="entry name" value="DC1"/>
</dbReference>
<dbReference type="PANTHER" id="PTHR47976">
    <property type="entry name" value="G-TYPE LECTIN S-RECEPTOR-LIKE SERINE/THREONINE-PROTEIN KINASE SD2-5"/>
    <property type="match status" value="1"/>
</dbReference>
<keyword evidence="14" id="KW-1185">Reference proteome</keyword>
<evidence type="ECO:0000256" key="9">
    <source>
        <dbReference type="PROSITE-ProRule" id="PRU10141"/>
    </source>
</evidence>
<dbReference type="PROSITE" id="PS50081">
    <property type="entry name" value="ZF_DAG_PE_2"/>
    <property type="match status" value="1"/>
</dbReference>
<keyword evidence="1" id="KW-0808">Transferase</keyword>
<accession>A0A7J7N6R5</accession>
<dbReference type="EMBL" id="JACGCM010001011">
    <property type="protein sequence ID" value="KAF6162835.1"/>
    <property type="molecule type" value="Genomic_DNA"/>
</dbReference>
<keyword evidence="8 9" id="KW-0067">ATP-binding</keyword>
<dbReference type="InterPro" id="IPR000719">
    <property type="entry name" value="Prot_kinase_dom"/>
</dbReference>
<keyword evidence="10" id="KW-0472">Membrane</keyword>
<evidence type="ECO:0000259" key="11">
    <source>
        <dbReference type="PROSITE" id="PS50011"/>
    </source>
</evidence>
<feature type="domain" description="Phorbol-ester/DAG-type" evidence="12">
    <location>
        <begin position="405"/>
        <end position="459"/>
    </location>
</feature>
<dbReference type="OrthoDB" id="647973at2759"/>
<dbReference type="InterPro" id="IPR002219">
    <property type="entry name" value="PKC_DAG/PE"/>
</dbReference>
<dbReference type="Gene3D" id="3.30.200.20">
    <property type="entry name" value="Phosphorylase Kinase, domain 1"/>
    <property type="match status" value="1"/>
</dbReference>
<dbReference type="FunFam" id="1.10.510.10:FF:000537">
    <property type="entry name" value="Putative receptor-like protein kinase"/>
    <property type="match status" value="1"/>
</dbReference>
<dbReference type="PROSITE" id="PS00108">
    <property type="entry name" value="PROTEIN_KINASE_ST"/>
    <property type="match status" value="1"/>
</dbReference>
<evidence type="ECO:0000256" key="6">
    <source>
        <dbReference type="ARBA" id="ARBA00022777"/>
    </source>
</evidence>
<reference evidence="13 14" key="1">
    <citation type="journal article" date="2020" name="IScience">
        <title>Genome Sequencing of the Endangered Kingdonia uniflora (Circaeasteraceae, Ranunculales) Reveals Potential Mechanisms of Evolutionary Specialization.</title>
        <authorList>
            <person name="Sun Y."/>
            <person name="Deng T."/>
            <person name="Zhang A."/>
            <person name="Moore M.J."/>
            <person name="Landis J.B."/>
            <person name="Lin N."/>
            <person name="Zhang H."/>
            <person name="Zhang X."/>
            <person name="Huang J."/>
            <person name="Zhang X."/>
            <person name="Sun H."/>
            <person name="Wang H."/>
        </authorList>
    </citation>
    <scope>NUCLEOTIDE SEQUENCE [LARGE SCALE GENOMIC DNA]</scope>
    <source>
        <strain evidence="13">TB1705</strain>
        <tissue evidence="13">Leaf</tissue>
    </source>
</reference>
<dbReference type="InterPro" id="IPR046349">
    <property type="entry name" value="C1-like_sf"/>
</dbReference>
<feature type="binding site" evidence="9">
    <location>
        <position position="115"/>
    </location>
    <ligand>
        <name>ATP</name>
        <dbReference type="ChEBI" id="CHEBI:30616"/>
    </ligand>
</feature>
<evidence type="ECO:0000259" key="12">
    <source>
        <dbReference type="PROSITE" id="PS50081"/>
    </source>
</evidence>
<evidence type="ECO:0000256" key="4">
    <source>
        <dbReference type="ARBA" id="ARBA00022737"/>
    </source>
</evidence>
<keyword evidence="2" id="KW-0479">Metal-binding</keyword>
<dbReference type="Proteomes" id="UP000541444">
    <property type="component" value="Unassembled WGS sequence"/>
</dbReference>
<evidence type="ECO:0000256" key="8">
    <source>
        <dbReference type="ARBA" id="ARBA00022840"/>
    </source>
</evidence>
<dbReference type="InterPro" id="IPR051343">
    <property type="entry name" value="G-type_lectin_kinases/EP1-like"/>
</dbReference>
<protein>
    <recommendedName>
        <fullName evidence="15">Protein kinase domain-containing protein</fullName>
    </recommendedName>
</protein>
<name>A0A7J7N6R5_9MAGN</name>
<proteinExistence type="predicted"/>
<dbReference type="Pfam" id="PF00069">
    <property type="entry name" value="Pkinase"/>
    <property type="match status" value="1"/>
</dbReference>
<keyword evidence="4" id="KW-0677">Repeat</keyword>
<feature type="transmembrane region" description="Helical" evidence="10">
    <location>
        <begin position="6"/>
        <end position="34"/>
    </location>
</feature>
<dbReference type="PROSITE" id="PS50011">
    <property type="entry name" value="PROTEIN_KINASE_DOM"/>
    <property type="match status" value="1"/>
</dbReference>
<evidence type="ECO:0000256" key="1">
    <source>
        <dbReference type="ARBA" id="ARBA00022679"/>
    </source>
</evidence>
<dbReference type="SMART" id="SM00220">
    <property type="entry name" value="S_TKc"/>
    <property type="match status" value="1"/>
</dbReference>
<evidence type="ECO:0000256" key="10">
    <source>
        <dbReference type="SAM" id="Phobius"/>
    </source>
</evidence>
<evidence type="ECO:0000256" key="5">
    <source>
        <dbReference type="ARBA" id="ARBA00022741"/>
    </source>
</evidence>
<dbReference type="Gene3D" id="3.30.60.20">
    <property type="match status" value="1"/>
</dbReference>
<dbReference type="AlphaFoldDB" id="A0A7J7N6R5"/>
<dbReference type="GO" id="GO:0004672">
    <property type="term" value="F:protein kinase activity"/>
    <property type="evidence" value="ECO:0007669"/>
    <property type="project" value="InterPro"/>
</dbReference>
<keyword evidence="6" id="KW-0418">Kinase</keyword>